<evidence type="ECO:0000256" key="1">
    <source>
        <dbReference type="SAM" id="MobiDB-lite"/>
    </source>
</evidence>
<dbReference type="KEGG" id="bte:BTH_I0063"/>
<reference evidence="2 3" key="1">
    <citation type="journal article" date="2005" name="BMC Genomics">
        <title>Bacterial genome adaptation to niches: divergence of the potential virulence genes in three Burkholderia species of different survival strategies.</title>
        <authorList>
            <person name="Kim H.S."/>
            <person name="Schell M.A."/>
            <person name="Yu Y."/>
            <person name="Ulrich R.L."/>
            <person name="Sarria S.H."/>
            <person name="Nierman W.C."/>
            <person name="DeShazer D."/>
        </authorList>
    </citation>
    <scope>NUCLEOTIDE SEQUENCE [LARGE SCALE GENOMIC DNA]</scope>
    <source>
        <strain evidence="3">ATCC 700388 / DSM 13276 / CCUG 48851 / CIP 106301 / E264</strain>
    </source>
</reference>
<protein>
    <submittedName>
        <fullName evidence="2">Uncharacterized protein</fullName>
    </submittedName>
</protein>
<feature type="region of interest" description="Disordered" evidence="1">
    <location>
        <begin position="18"/>
        <end position="47"/>
    </location>
</feature>
<sequence length="62" mass="6792">MPAPVRFDAFGSARCRVAPRGRDDRGPAMSGSVTSPVPLRHGMTQRGAMRRVVTQRMRHGTT</sequence>
<dbReference type="AlphaFoldDB" id="Q2T2J0"/>
<dbReference type="Proteomes" id="UP000001930">
    <property type="component" value="Chromosome I"/>
</dbReference>
<accession>Q2T2J0</accession>
<keyword evidence="3" id="KW-1185">Reference proteome</keyword>
<dbReference type="HOGENOM" id="CLU_2895441_0_0_4"/>
<proteinExistence type="predicted"/>
<dbReference type="EMBL" id="CP000086">
    <property type="protein sequence ID" value="ABC36489.1"/>
    <property type="molecule type" value="Genomic_DNA"/>
</dbReference>
<organism evidence="2 3">
    <name type="scientific">Burkholderia thailandensis (strain ATCC 700388 / DSM 13276 / CCUG 48851 / CIP 106301 / E264)</name>
    <dbReference type="NCBI Taxonomy" id="271848"/>
    <lineage>
        <taxon>Bacteria</taxon>
        <taxon>Pseudomonadati</taxon>
        <taxon>Pseudomonadota</taxon>
        <taxon>Betaproteobacteria</taxon>
        <taxon>Burkholderiales</taxon>
        <taxon>Burkholderiaceae</taxon>
        <taxon>Burkholderia</taxon>
        <taxon>pseudomallei group</taxon>
    </lineage>
</organism>
<evidence type="ECO:0000313" key="2">
    <source>
        <dbReference type="EMBL" id="ABC36489.1"/>
    </source>
</evidence>
<evidence type="ECO:0000313" key="3">
    <source>
        <dbReference type="Proteomes" id="UP000001930"/>
    </source>
</evidence>
<gene>
    <name evidence="2" type="ordered locus">BTH_I0063</name>
</gene>
<name>Q2T2J0_BURTA</name>